<dbReference type="SUPFAM" id="SSF52317">
    <property type="entry name" value="Class I glutamine amidotransferase-like"/>
    <property type="match status" value="1"/>
</dbReference>
<dbReference type="OrthoDB" id="9764035at2"/>
<evidence type="ECO:0000256" key="7">
    <source>
        <dbReference type="HAMAP-Rule" id="MF_00027"/>
    </source>
</evidence>
<comment type="cofactor">
    <cofactor evidence="1 7">
        <name>Mg(2+)</name>
        <dbReference type="ChEBI" id="CHEBI:18420"/>
    </cofactor>
</comment>
<evidence type="ECO:0000259" key="8">
    <source>
        <dbReference type="Pfam" id="PF01656"/>
    </source>
</evidence>
<comment type="function">
    <text evidence="7">Catalyzes the ATP-dependent amidation of the two carboxylate groups at positions a and c of cobyrinate, using either L-glutamine or ammonia as the nitrogen source.</text>
</comment>
<comment type="similarity">
    <text evidence="7">Belongs to the CobB/CbiA family.</text>
</comment>
<dbReference type="Gene3D" id="3.40.50.300">
    <property type="entry name" value="P-loop containing nucleotide triphosphate hydrolases"/>
    <property type="match status" value="1"/>
</dbReference>
<evidence type="ECO:0000256" key="3">
    <source>
        <dbReference type="ARBA" id="ARBA00022741"/>
    </source>
</evidence>
<dbReference type="InterPro" id="IPR029062">
    <property type="entry name" value="Class_I_gatase-like"/>
</dbReference>
<feature type="domain" description="CobQ/CobB/MinD/ParA nucleotide binding" evidence="8">
    <location>
        <begin position="9"/>
        <end position="192"/>
    </location>
</feature>
<comment type="caution">
    <text evidence="10">The sequence shown here is derived from an EMBL/GenBank/DDBJ whole genome shotgun (WGS) entry which is preliminary data.</text>
</comment>
<evidence type="ECO:0000256" key="4">
    <source>
        <dbReference type="ARBA" id="ARBA00022840"/>
    </source>
</evidence>
<dbReference type="Pfam" id="PF07685">
    <property type="entry name" value="GATase_3"/>
    <property type="match status" value="1"/>
</dbReference>
<keyword evidence="4 7" id="KW-0067">ATP-binding</keyword>
<evidence type="ECO:0000256" key="2">
    <source>
        <dbReference type="ARBA" id="ARBA00022598"/>
    </source>
</evidence>
<dbReference type="HAMAP" id="MF_00027">
    <property type="entry name" value="CobB_CbiA"/>
    <property type="match status" value="1"/>
</dbReference>
<comment type="miscellaneous">
    <text evidence="7">The a and c carboxylates of cobyrinate are activated for nucleophilic attack via formation of a phosphorylated intermediate by ATP. CbiA catalyzes first the amidation of the c-carboxylate, and then that of the a-carboxylate.</text>
</comment>
<evidence type="ECO:0000313" key="11">
    <source>
        <dbReference type="Proteomes" id="UP000295188"/>
    </source>
</evidence>
<dbReference type="AlphaFoldDB" id="A0A4R3KE33"/>
<dbReference type="InterPro" id="IPR027417">
    <property type="entry name" value="P-loop_NTPase"/>
</dbReference>
<keyword evidence="2 7" id="KW-0436">Ligase</keyword>
<proteinExistence type="inferred from homology"/>
<keyword evidence="5 7" id="KW-0460">Magnesium</keyword>
<accession>A0A4R3KE33</accession>
<sequence>MADYNIPRIVLAAPQSSSGKTTVVIGILRALQQKGFKVQPFKIGPDYIDPSYHCVAAGRPGHNLDTWLVPKEKITELFIKATEDADIAVIEGVMGLYDGGRNGVSSTAELAKKLQAPVVLVINCRSMGESAAALALGFKQYDPAVNFAGVILNCLGSPTHEQMIREAMGTLGIRVFGAIRRDENMKMPERHLGLTPAGEKDTTEKIRYIAEKIDGQMDFSELLKTAKSAPVLSSSVTQNISLQGEKVKIAVARDEAFSFYYAAGLDVLKKWGGQIEYFSPLHDSQLPDCDAIILGGGFPELFVAELAANTAMLHTLRAAAKAKMPIYAECGGYMYLMEEIVDFEQKTWKMAGIIPARAVMQRKLQTVGYVTAQALVDNILIAEGESLHGHEFHFSIQENAAGSNFPWAFNLTKNRNKEQYKSGYANENILASYLHVHFLGAPAAARQFIEKAHKYKTGKNNAAVNS</sequence>
<comment type="domain">
    <text evidence="7">Comprises of two domains. The C-terminal domain contains the binding site for glutamine and catalyzes the hydrolysis of this substrate to glutamate and ammonia. The N-terminal domain is anticipated to bind ATP and cobyrinate and catalyzes the ultimate synthesis of the diamide product. The ammonia produced via the glutaminase domain is probably translocated to the adjacent domain via a molecular tunnel, where it reacts with an activated intermediate.</text>
</comment>
<name>A0A4R3KE33_9FIRM</name>
<dbReference type="NCBIfam" id="NF002204">
    <property type="entry name" value="PRK01077.1"/>
    <property type="match status" value="1"/>
</dbReference>
<dbReference type="PROSITE" id="PS51274">
    <property type="entry name" value="GATASE_COBBQ"/>
    <property type="match status" value="1"/>
</dbReference>
<comment type="catalytic activity">
    <reaction evidence="7">
        <text>cob(II)yrinate + 2 L-glutamine + 2 ATP + 2 H2O = cob(II)yrinate a,c diamide + 2 L-glutamate + 2 ADP + 2 phosphate + 2 H(+)</text>
        <dbReference type="Rhea" id="RHEA:26289"/>
        <dbReference type="ChEBI" id="CHEBI:15377"/>
        <dbReference type="ChEBI" id="CHEBI:15378"/>
        <dbReference type="ChEBI" id="CHEBI:29985"/>
        <dbReference type="ChEBI" id="CHEBI:30616"/>
        <dbReference type="ChEBI" id="CHEBI:43474"/>
        <dbReference type="ChEBI" id="CHEBI:58359"/>
        <dbReference type="ChEBI" id="CHEBI:58537"/>
        <dbReference type="ChEBI" id="CHEBI:58894"/>
        <dbReference type="ChEBI" id="CHEBI:456216"/>
        <dbReference type="EC" id="6.3.5.11"/>
    </reaction>
</comment>
<keyword evidence="11" id="KW-1185">Reference proteome</keyword>
<gene>
    <name evidence="7" type="primary">cbiA</name>
    <name evidence="10" type="ORF">EDC37_102151</name>
</gene>
<protein>
    <recommendedName>
        <fullName evidence="7">Cobyrinate a,c-diamide synthase</fullName>
        <ecNumber evidence="7">6.3.5.11</ecNumber>
    </recommendedName>
    <alternativeName>
        <fullName evidence="7">Cobyrinic acid a,c-diamide synthetase</fullName>
    </alternativeName>
</protein>
<dbReference type="PANTHER" id="PTHR43873:SF1">
    <property type="entry name" value="COBYRINATE A,C-DIAMIDE SYNTHASE"/>
    <property type="match status" value="1"/>
</dbReference>
<keyword evidence="7" id="KW-0169">Cobalamin biosynthesis</keyword>
<dbReference type="Proteomes" id="UP000295188">
    <property type="component" value="Unassembled WGS sequence"/>
</dbReference>
<feature type="active site" description="Nucleophile" evidence="7">
    <location>
        <position position="330"/>
    </location>
</feature>
<dbReference type="InterPro" id="IPR011698">
    <property type="entry name" value="GATase_3"/>
</dbReference>
<dbReference type="NCBIfam" id="TIGR00379">
    <property type="entry name" value="cobB"/>
    <property type="match status" value="1"/>
</dbReference>
<evidence type="ECO:0000256" key="6">
    <source>
        <dbReference type="ARBA" id="ARBA00022962"/>
    </source>
</evidence>
<keyword evidence="3 7" id="KW-0547">Nucleotide-binding</keyword>
<dbReference type="GO" id="GO:0005524">
    <property type="term" value="F:ATP binding"/>
    <property type="evidence" value="ECO:0007669"/>
    <property type="project" value="UniProtKB-UniRule"/>
</dbReference>
<dbReference type="CDD" id="cd05388">
    <property type="entry name" value="CobB_N"/>
    <property type="match status" value="1"/>
</dbReference>
<keyword evidence="6 7" id="KW-0315">Glutamine amidotransferase</keyword>
<dbReference type="CDD" id="cd03130">
    <property type="entry name" value="GATase1_CobB"/>
    <property type="match status" value="1"/>
</dbReference>
<dbReference type="EC" id="6.3.5.11" evidence="7"/>
<dbReference type="RefSeq" id="WP_132547345.1">
    <property type="nucleotide sequence ID" value="NZ_SMAA01000002.1"/>
</dbReference>
<dbReference type="EMBL" id="SMAA01000002">
    <property type="protein sequence ID" value="TCS81448.1"/>
    <property type="molecule type" value="Genomic_DNA"/>
</dbReference>
<comment type="pathway">
    <text evidence="7">Cofactor biosynthesis; adenosylcobalamin biosynthesis; cob(II)yrinate a,c-diamide from sirohydrochlorin (anaerobic route): step 10/10.</text>
</comment>
<dbReference type="PANTHER" id="PTHR43873">
    <property type="entry name" value="COBYRINATE A,C-DIAMIDE SYNTHASE"/>
    <property type="match status" value="1"/>
</dbReference>
<dbReference type="UniPathway" id="UPA00148">
    <property type="reaction ID" value="UER00231"/>
</dbReference>
<dbReference type="GO" id="GO:0009236">
    <property type="term" value="P:cobalamin biosynthetic process"/>
    <property type="evidence" value="ECO:0007669"/>
    <property type="project" value="UniProtKB-UniRule"/>
</dbReference>
<reference evidence="10 11" key="1">
    <citation type="submission" date="2019-03" db="EMBL/GenBank/DDBJ databases">
        <title>Genomic Encyclopedia of Type Strains, Phase IV (KMG-IV): sequencing the most valuable type-strain genomes for metagenomic binning, comparative biology and taxonomic classification.</title>
        <authorList>
            <person name="Goeker M."/>
        </authorList>
    </citation>
    <scope>NUCLEOTIDE SEQUENCE [LARGE SCALE GENOMIC DNA]</scope>
    <source>
        <strain evidence="10 11">DSM 20467</strain>
    </source>
</reference>
<evidence type="ECO:0000313" key="10">
    <source>
        <dbReference type="EMBL" id="TCS81448.1"/>
    </source>
</evidence>
<evidence type="ECO:0000259" key="9">
    <source>
        <dbReference type="Pfam" id="PF07685"/>
    </source>
</evidence>
<evidence type="ECO:0000256" key="1">
    <source>
        <dbReference type="ARBA" id="ARBA00001946"/>
    </source>
</evidence>
<dbReference type="SUPFAM" id="SSF52540">
    <property type="entry name" value="P-loop containing nucleoside triphosphate hydrolases"/>
    <property type="match status" value="1"/>
</dbReference>
<evidence type="ECO:0000256" key="5">
    <source>
        <dbReference type="ARBA" id="ARBA00022842"/>
    </source>
</evidence>
<organism evidence="10 11">
    <name type="scientific">Pectinatus cerevisiiphilus</name>
    <dbReference type="NCBI Taxonomy" id="86956"/>
    <lineage>
        <taxon>Bacteria</taxon>
        <taxon>Bacillati</taxon>
        <taxon>Bacillota</taxon>
        <taxon>Negativicutes</taxon>
        <taxon>Selenomonadales</taxon>
        <taxon>Selenomonadaceae</taxon>
        <taxon>Pectinatus</taxon>
    </lineage>
</organism>
<dbReference type="InterPro" id="IPR002586">
    <property type="entry name" value="CobQ/CobB/MinD/ParA_Nub-bd_dom"/>
</dbReference>
<dbReference type="Gene3D" id="3.40.50.880">
    <property type="match status" value="1"/>
</dbReference>
<dbReference type="Pfam" id="PF01656">
    <property type="entry name" value="CbiA"/>
    <property type="match status" value="1"/>
</dbReference>
<dbReference type="InterPro" id="IPR004484">
    <property type="entry name" value="CbiA/CobB_synth"/>
</dbReference>
<feature type="site" description="Increases nucleophilicity of active site Cys" evidence="7">
    <location>
        <position position="435"/>
    </location>
</feature>
<feature type="domain" description="CobB/CobQ-like glutamine amidotransferase" evidence="9">
    <location>
        <begin position="248"/>
        <end position="440"/>
    </location>
</feature>
<dbReference type="GO" id="GO:0042242">
    <property type="term" value="F:cobyrinic acid a,c-diamide synthase activity"/>
    <property type="evidence" value="ECO:0007669"/>
    <property type="project" value="UniProtKB-UniRule"/>
</dbReference>